<protein>
    <recommendedName>
        <fullName evidence="3">Phage protein</fullName>
    </recommendedName>
</protein>
<dbReference type="EMBL" id="AEHJ01000029">
    <property type="protein sequence ID" value="EFO77274.1"/>
    <property type="molecule type" value="Genomic_DNA"/>
</dbReference>
<accession>A0AB72YZK9</accession>
<dbReference type="RefSeq" id="WP_003842965.1">
    <property type="nucleotide sequence ID" value="NZ_AEHJ01000029.1"/>
</dbReference>
<comment type="caution">
    <text evidence="1">The sequence shown here is derived from an EMBL/GenBank/DDBJ whole genome shotgun (WGS) entry which is preliminary data.</text>
</comment>
<name>A0AB72YZK9_9BIFI</name>
<evidence type="ECO:0000313" key="2">
    <source>
        <dbReference type="Proteomes" id="UP000003457"/>
    </source>
</evidence>
<gene>
    <name evidence="1" type="ORF">HMPREF9003_1736</name>
</gene>
<dbReference type="AlphaFoldDB" id="A0AB72YZK9"/>
<evidence type="ECO:0008006" key="3">
    <source>
        <dbReference type="Google" id="ProtNLM"/>
    </source>
</evidence>
<dbReference type="Proteomes" id="UP000003457">
    <property type="component" value="Unassembled WGS sequence"/>
</dbReference>
<reference evidence="1 2" key="1">
    <citation type="submission" date="2010-10" db="EMBL/GenBank/DDBJ databases">
        <authorList>
            <person name="Durkin A.S."/>
            <person name="Madupu R."/>
            <person name="Torralba M."/>
            <person name="Gillis M."/>
            <person name="Methe B."/>
            <person name="Sutton G."/>
            <person name="Nelson K.E."/>
        </authorList>
    </citation>
    <scope>NUCLEOTIDE SEQUENCE [LARGE SCALE GENOMIC DNA]</scope>
    <source>
        <strain evidence="1 2">JCVIHMP022</strain>
    </source>
</reference>
<evidence type="ECO:0000313" key="1">
    <source>
        <dbReference type="EMBL" id="EFO77274.1"/>
    </source>
</evidence>
<sequence>MLHYSDLRPEKGEFIGDGIARTAGGIPYNPEADVNASFPDDAFWNSRTSLCEIKDYAVSRLVSPIAVLAVTIARIMVAAPPHMVLPPFVGADYGSLNFGVVILGKPGSGKDAAFGAARKLVPDIRDAPVTSVASGQAISALFGQRVQEGNRFKLECKSPRAMIRYSEASNFKALSSAKESNLQAEVLSLFSGQQIGDYTKNKELAVTIPEHGYRAVVVISAQPSMMGMFEAGVGVGFQQRFLYVSAYDDRLSVRPIGEEPVELSSLTKFPYDTKALPADYPIEQMNRLYECGSYVKANEATPESSHLRMYPMRMPPIVRNEIIADKQRVNRERGGDPRRAHSMFLREKLAVGLRLLEDPRSSETTQEDWELAGRMMQYSRACYEENLREFEDENLTRRADFKEQDELARERVDIRSRCATEERIVDILSASSQPSVSKGELSRALSKRQKVYMDDALENLMTSGKIKHRKGVKGGHWYSLI</sequence>
<organism evidence="1 2">
    <name type="scientific">Bifidobacterium dentium JCVIHMP022</name>
    <dbReference type="NCBI Taxonomy" id="553191"/>
    <lineage>
        <taxon>Bacteria</taxon>
        <taxon>Bacillati</taxon>
        <taxon>Actinomycetota</taxon>
        <taxon>Actinomycetes</taxon>
        <taxon>Bifidobacteriales</taxon>
        <taxon>Bifidobacteriaceae</taxon>
        <taxon>Bifidobacterium</taxon>
    </lineage>
</organism>
<proteinExistence type="predicted"/>